<accession>A0A494TLD2</accession>
<feature type="signal peptide" evidence="4">
    <location>
        <begin position="1"/>
        <end position="24"/>
    </location>
</feature>
<keyword evidence="2 3" id="KW-0040">ANK repeat</keyword>
<evidence type="ECO:0000256" key="1">
    <source>
        <dbReference type="ARBA" id="ARBA00022737"/>
    </source>
</evidence>
<feature type="repeat" description="ANK" evidence="3">
    <location>
        <begin position="65"/>
        <end position="97"/>
    </location>
</feature>
<evidence type="ECO:0000313" key="6">
    <source>
        <dbReference type="Proteomes" id="UP000276254"/>
    </source>
</evidence>
<dbReference type="InterPro" id="IPR036770">
    <property type="entry name" value="Ankyrin_rpt-contain_sf"/>
</dbReference>
<feature type="repeat" description="ANK" evidence="3">
    <location>
        <begin position="131"/>
        <end position="163"/>
    </location>
</feature>
<sequence>MKMRFRVLSAILAAALLTPAISQAQFSGSFNFLKAVKDRDGTKVTDIITKPGSGPVIIDTRDPATGEAALHIVTKGRDIVWLNFLLAKGANPNIRDGQGNTPLQLAASIGWSEGISLLLDRGATVDQANNGGETPLIRAVQNRDMTTVRLLLAAGANPNKHDTGAGMSARDYAVRDPRASLILKALDEAHPRAKAAIGPN</sequence>
<dbReference type="SUPFAM" id="SSF48403">
    <property type="entry name" value="Ankyrin repeat"/>
    <property type="match status" value="1"/>
</dbReference>
<dbReference type="InterPro" id="IPR002110">
    <property type="entry name" value="Ankyrin_rpt"/>
</dbReference>
<dbReference type="PANTHER" id="PTHR24171:SF8">
    <property type="entry name" value="BRCA1-ASSOCIATED RING DOMAIN PROTEIN 1"/>
    <property type="match status" value="1"/>
</dbReference>
<dbReference type="Gene3D" id="1.25.40.20">
    <property type="entry name" value="Ankyrin repeat-containing domain"/>
    <property type="match status" value="1"/>
</dbReference>
<keyword evidence="6" id="KW-1185">Reference proteome</keyword>
<name>A0A494TLD2_SPHPE</name>
<dbReference type="EMBL" id="CP032829">
    <property type="protein sequence ID" value="AYJ86621.1"/>
    <property type="molecule type" value="Genomic_DNA"/>
</dbReference>
<dbReference type="PROSITE" id="PS50297">
    <property type="entry name" value="ANK_REP_REGION"/>
    <property type="match status" value="3"/>
</dbReference>
<reference evidence="5 6" key="1">
    <citation type="submission" date="2018-09" db="EMBL/GenBank/DDBJ databases">
        <title>Sphingomonas peninsula sp. nov., isolated from fildes peninsula, Antarctic soil.</title>
        <authorList>
            <person name="Yingchao G."/>
        </authorList>
    </citation>
    <scope>NUCLEOTIDE SEQUENCE [LARGE SCALE GENOMIC DNA]</scope>
    <source>
        <strain evidence="5 6">YZ-8</strain>
    </source>
</reference>
<keyword evidence="4" id="KW-0732">Signal</keyword>
<proteinExistence type="predicted"/>
<organism evidence="5 6">
    <name type="scientific">Sphingomonas paeninsulae</name>
    <dbReference type="NCBI Taxonomy" id="2319844"/>
    <lineage>
        <taxon>Bacteria</taxon>
        <taxon>Pseudomonadati</taxon>
        <taxon>Pseudomonadota</taxon>
        <taxon>Alphaproteobacteria</taxon>
        <taxon>Sphingomonadales</taxon>
        <taxon>Sphingomonadaceae</taxon>
        <taxon>Sphingomonas</taxon>
    </lineage>
</organism>
<dbReference type="KEGG" id="spha:D3Y57_12400"/>
<evidence type="ECO:0000256" key="3">
    <source>
        <dbReference type="PROSITE-ProRule" id="PRU00023"/>
    </source>
</evidence>
<dbReference type="GO" id="GO:0004842">
    <property type="term" value="F:ubiquitin-protein transferase activity"/>
    <property type="evidence" value="ECO:0007669"/>
    <property type="project" value="TreeGrafter"/>
</dbReference>
<dbReference type="PANTHER" id="PTHR24171">
    <property type="entry name" value="ANKYRIN REPEAT DOMAIN-CONTAINING PROTEIN 39-RELATED"/>
    <property type="match status" value="1"/>
</dbReference>
<evidence type="ECO:0000256" key="2">
    <source>
        <dbReference type="ARBA" id="ARBA00023043"/>
    </source>
</evidence>
<dbReference type="Proteomes" id="UP000276254">
    <property type="component" value="Chromosome"/>
</dbReference>
<dbReference type="PROSITE" id="PS50088">
    <property type="entry name" value="ANK_REPEAT"/>
    <property type="match status" value="3"/>
</dbReference>
<dbReference type="OrthoDB" id="7390289at2"/>
<protein>
    <submittedName>
        <fullName evidence="5">Ankyrin repeat domain-containing protein</fullName>
    </submittedName>
</protein>
<dbReference type="SMART" id="SM00248">
    <property type="entry name" value="ANK"/>
    <property type="match status" value="3"/>
</dbReference>
<evidence type="ECO:0000256" key="4">
    <source>
        <dbReference type="SAM" id="SignalP"/>
    </source>
</evidence>
<feature type="chain" id="PRO_5019770722" evidence="4">
    <location>
        <begin position="25"/>
        <end position="200"/>
    </location>
</feature>
<dbReference type="AlphaFoldDB" id="A0A494TLD2"/>
<evidence type="ECO:0000313" key="5">
    <source>
        <dbReference type="EMBL" id="AYJ86621.1"/>
    </source>
</evidence>
<dbReference type="Pfam" id="PF12796">
    <property type="entry name" value="Ank_2"/>
    <property type="match status" value="1"/>
</dbReference>
<dbReference type="RefSeq" id="WP_121153246.1">
    <property type="nucleotide sequence ID" value="NZ_CP032829.1"/>
</dbReference>
<keyword evidence="1" id="KW-0677">Repeat</keyword>
<feature type="repeat" description="ANK" evidence="3">
    <location>
        <begin position="98"/>
        <end position="130"/>
    </location>
</feature>
<dbReference type="GO" id="GO:0085020">
    <property type="term" value="P:protein K6-linked ubiquitination"/>
    <property type="evidence" value="ECO:0007669"/>
    <property type="project" value="TreeGrafter"/>
</dbReference>
<gene>
    <name evidence="5" type="ORF">D3Y57_12400</name>
</gene>